<dbReference type="AlphaFoldDB" id="A0A1T5CM32"/>
<reference evidence="2" key="1">
    <citation type="submission" date="2017-02" db="EMBL/GenBank/DDBJ databases">
        <authorList>
            <person name="Varghese N."/>
            <person name="Submissions S."/>
        </authorList>
    </citation>
    <scope>NUCLEOTIDE SEQUENCE [LARGE SCALE GENOMIC DNA]</scope>
    <source>
        <strain evidence="2">DSM 24091</strain>
    </source>
</reference>
<dbReference type="RefSeq" id="WP_079642411.1">
    <property type="nucleotide sequence ID" value="NZ_FUZF01000004.1"/>
</dbReference>
<gene>
    <name evidence="1" type="ORF">SAMN05660841_01440</name>
</gene>
<dbReference type="EMBL" id="FUZF01000004">
    <property type="protein sequence ID" value="SKB60545.1"/>
    <property type="molecule type" value="Genomic_DNA"/>
</dbReference>
<protein>
    <submittedName>
        <fullName evidence="1">Uncharacterized protein</fullName>
    </submittedName>
</protein>
<dbReference type="STRING" id="1513896.SAMN05660841_01440"/>
<dbReference type="OrthoDB" id="943406at2"/>
<dbReference type="InterPro" id="IPR011990">
    <property type="entry name" value="TPR-like_helical_dom_sf"/>
</dbReference>
<evidence type="ECO:0000313" key="1">
    <source>
        <dbReference type="EMBL" id="SKB60545.1"/>
    </source>
</evidence>
<keyword evidence="2" id="KW-1185">Reference proteome</keyword>
<name>A0A1T5CM32_9SPHI</name>
<sequence>MKISVVSFLPILTLISCQNKHVTSIATNSVEDSVYIKAMDFLDKGQSDSAFILFDKAKDAYLEVKDSTWAAFCMIQMAITLTETGDYFGAEELSFQTWKYLDHTDTSH</sequence>
<dbReference type="SUPFAM" id="SSF48452">
    <property type="entry name" value="TPR-like"/>
    <property type="match status" value="1"/>
</dbReference>
<accession>A0A1T5CM32</accession>
<evidence type="ECO:0000313" key="2">
    <source>
        <dbReference type="Proteomes" id="UP000190150"/>
    </source>
</evidence>
<dbReference type="Proteomes" id="UP000190150">
    <property type="component" value="Unassembled WGS sequence"/>
</dbReference>
<organism evidence="1 2">
    <name type="scientific">Sphingobacterium nematocida</name>
    <dbReference type="NCBI Taxonomy" id="1513896"/>
    <lineage>
        <taxon>Bacteria</taxon>
        <taxon>Pseudomonadati</taxon>
        <taxon>Bacteroidota</taxon>
        <taxon>Sphingobacteriia</taxon>
        <taxon>Sphingobacteriales</taxon>
        <taxon>Sphingobacteriaceae</taxon>
        <taxon>Sphingobacterium</taxon>
    </lineage>
</organism>
<dbReference type="PROSITE" id="PS51257">
    <property type="entry name" value="PROKAR_LIPOPROTEIN"/>
    <property type="match status" value="1"/>
</dbReference>
<proteinExistence type="predicted"/>